<dbReference type="OrthoDB" id="1454113at2"/>
<proteinExistence type="predicted"/>
<accession>A0A3D9CKE6</accession>
<dbReference type="AlphaFoldDB" id="A0A3D9CKE6"/>
<dbReference type="EMBL" id="QNUG01000067">
    <property type="protein sequence ID" value="REC66205.1"/>
    <property type="molecule type" value="Genomic_DNA"/>
</dbReference>
<keyword evidence="2" id="KW-1185">Reference proteome</keyword>
<dbReference type="RefSeq" id="WP_116037100.1">
    <property type="nucleotide sequence ID" value="NZ_JBHLVV010000007.1"/>
</dbReference>
<evidence type="ECO:0000313" key="1">
    <source>
        <dbReference type="EMBL" id="REC66205.1"/>
    </source>
</evidence>
<protein>
    <recommendedName>
        <fullName evidence="3">Four helix bundle protein</fullName>
    </recommendedName>
</protein>
<dbReference type="Proteomes" id="UP000256326">
    <property type="component" value="Unassembled WGS sequence"/>
</dbReference>
<sequence>MNEMALRYEYLIRAGHNIGRLAIPAAHADTYRGLERSFISFRDNTDQTKNTELLFQYAFDCGEVVTNISNAIWKFERDFEGKLSQDDKDLLDEIEILLINAKIEKIEEAIEKAEVLFRKFGRIV</sequence>
<gene>
    <name evidence="1" type="ORF">DRF58_17095</name>
</gene>
<evidence type="ECO:0008006" key="3">
    <source>
        <dbReference type="Google" id="ProtNLM"/>
    </source>
</evidence>
<comment type="caution">
    <text evidence="1">The sequence shown here is derived from an EMBL/GenBank/DDBJ whole genome shotgun (WGS) entry which is preliminary data.</text>
</comment>
<reference evidence="1 2" key="1">
    <citation type="journal article" date="2006" name="Int. J. Syst. Evol. Microbiol.">
        <title>Chryseobacterium hispanicum sp. nov., isolated from the drinking water distribution system of Sevilla, Spain.</title>
        <authorList>
            <person name="Gallego V."/>
            <person name="Garcia M.T."/>
            <person name="Ventosa A."/>
        </authorList>
    </citation>
    <scope>NUCLEOTIDE SEQUENCE [LARGE SCALE GENOMIC DNA]</scope>
    <source>
        <strain evidence="1 2">KCTC 22104</strain>
    </source>
</reference>
<name>A0A3D9CKE6_9FLAO</name>
<evidence type="ECO:0000313" key="2">
    <source>
        <dbReference type="Proteomes" id="UP000256326"/>
    </source>
</evidence>
<organism evidence="1 2">
    <name type="scientific">Epilithonimonas hispanica</name>
    <dbReference type="NCBI Taxonomy" id="358687"/>
    <lineage>
        <taxon>Bacteria</taxon>
        <taxon>Pseudomonadati</taxon>
        <taxon>Bacteroidota</taxon>
        <taxon>Flavobacteriia</taxon>
        <taxon>Flavobacteriales</taxon>
        <taxon>Weeksellaceae</taxon>
        <taxon>Chryseobacterium group</taxon>
        <taxon>Epilithonimonas</taxon>
    </lineage>
</organism>